<feature type="domain" description="OmpA-like" evidence="2">
    <location>
        <begin position="1"/>
        <end position="89"/>
    </location>
</feature>
<reference evidence="4" key="1">
    <citation type="journal article" date="2019" name="Int. J. Syst. Evol. Microbiol.">
        <title>The Global Catalogue of Microorganisms (GCM) 10K type strain sequencing project: providing services to taxonomists for standard genome sequencing and annotation.</title>
        <authorList>
            <consortium name="The Broad Institute Genomics Platform"/>
            <consortium name="The Broad Institute Genome Sequencing Center for Infectious Disease"/>
            <person name="Wu L."/>
            <person name="Ma J."/>
        </authorList>
    </citation>
    <scope>NUCLEOTIDE SEQUENCE [LARGE SCALE GENOMIC DNA]</scope>
    <source>
        <strain evidence="4">JCM 19635</strain>
    </source>
</reference>
<dbReference type="EMBL" id="JBHTEK010000001">
    <property type="protein sequence ID" value="MFC7669558.1"/>
    <property type="molecule type" value="Genomic_DNA"/>
</dbReference>
<dbReference type="PANTHER" id="PTHR30329">
    <property type="entry name" value="STATOR ELEMENT OF FLAGELLAR MOTOR COMPLEX"/>
    <property type="match status" value="1"/>
</dbReference>
<sequence>MGNVARILNSFPNAVVKIGGYTDSTGDAQLNYRLSDDRARATMLALVRRGVPLSRLQAKGYGPRYFVMTNKTPEGRSVNRRVSIRVVQK</sequence>
<comment type="caution">
    <text evidence="3">The sequence shown here is derived from an EMBL/GenBank/DDBJ whole genome shotgun (WGS) entry which is preliminary data.</text>
</comment>
<dbReference type="PANTHER" id="PTHR30329:SF21">
    <property type="entry name" value="LIPOPROTEIN YIAD-RELATED"/>
    <property type="match status" value="1"/>
</dbReference>
<evidence type="ECO:0000313" key="3">
    <source>
        <dbReference type="EMBL" id="MFC7669558.1"/>
    </source>
</evidence>
<keyword evidence="1" id="KW-0472">Membrane</keyword>
<gene>
    <name evidence="3" type="ORF">ACFQT0_20975</name>
</gene>
<dbReference type="Proteomes" id="UP001596513">
    <property type="component" value="Unassembled WGS sequence"/>
</dbReference>
<dbReference type="InterPro" id="IPR036737">
    <property type="entry name" value="OmpA-like_sf"/>
</dbReference>
<dbReference type="Pfam" id="PF00691">
    <property type="entry name" value="OmpA"/>
    <property type="match status" value="1"/>
</dbReference>
<protein>
    <submittedName>
        <fullName evidence="3">OmpA family protein</fullName>
    </submittedName>
</protein>
<keyword evidence="4" id="KW-1185">Reference proteome</keyword>
<dbReference type="PROSITE" id="PS51123">
    <property type="entry name" value="OMPA_2"/>
    <property type="match status" value="1"/>
</dbReference>
<dbReference type="SUPFAM" id="SSF103088">
    <property type="entry name" value="OmpA-like"/>
    <property type="match status" value="1"/>
</dbReference>
<dbReference type="InterPro" id="IPR050330">
    <property type="entry name" value="Bact_OuterMem_StrucFunc"/>
</dbReference>
<dbReference type="CDD" id="cd07185">
    <property type="entry name" value="OmpA_C-like"/>
    <property type="match status" value="1"/>
</dbReference>
<organism evidence="3 4">
    <name type="scientific">Hymenobacter humi</name>
    <dbReference type="NCBI Taxonomy" id="1411620"/>
    <lineage>
        <taxon>Bacteria</taxon>
        <taxon>Pseudomonadati</taxon>
        <taxon>Bacteroidota</taxon>
        <taxon>Cytophagia</taxon>
        <taxon>Cytophagales</taxon>
        <taxon>Hymenobacteraceae</taxon>
        <taxon>Hymenobacter</taxon>
    </lineage>
</organism>
<evidence type="ECO:0000313" key="4">
    <source>
        <dbReference type="Proteomes" id="UP001596513"/>
    </source>
</evidence>
<name>A0ABW2UB90_9BACT</name>
<accession>A0ABW2UB90</accession>
<evidence type="ECO:0000256" key="1">
    <source>
        <dbReference type="PROSITE-ProRule" id="PRU00473"/>
    </source>
</evidence>
<dbReference type="InterPro" id="IPR006665">
    <property type="entry name" value="OmpA-like"/>
</dbReference>
<dbReference type="Gene3D" id="3.30.1330.60">
    <property type="entry name" value="OmpA-like domain"/>
    <property type="match status" value="1"/>
</dbReference>
<evidence type="ECO:0000259" key="2">
    <source>
        <dbReference type="PROSITE" id="PS51123"/>
    </source>
</evidence>
<dbReference type="RefSeq" id="WP_380206092.1">
    <property type="nucleotide sequence ID" value="NZ_JBHTEK010000001.1"/>
</dbReference>
<proteinExistence type="predicted"/>